<dbReference type="Pfam" id="PF13280">
    <property type="entry name" value="WYL"/>
    <property type="match status" value="1"/>
</dbReference>
<evidence type="ECO:0000313" key="5">
    <source>
        <dbReference type="Proteomes" id="UP000240912"/>
    </source>
</evidence>
<keyword evidence="2" id="KW-0804">Transcription</keyword>
<evidence type="ECO:0000259" key="3">
    <source>
        <dbReference type="PROSITE" id="PS51000"/>
    </source>
</evidence>
<dbReference type="Gene3D" id="1.10.10.10">
    <property type="entry name" value="Winged helix-like DNA-binding domain superfamily/Winged helix DNA-binding domain"/>
    <property type="match status" value="1"/>
</dbReference>
<comment type="caution">
    <text evidence="4">The sequence shown here is derived from an EMBL/GenBank/DDBJ whole genome shotgun (WGS) entry which is preliminary data.</text>
</comment>
<dbReference type="PANTHER" id="PTHR34580:SF3">
    <property type="entry name" value="PROTEIN PAFB"/>
    <property type="match status" value="1"/>
</dbReference>
<reference evidence="4 5" key="1">
    <citation type="submission" date="2018-03" db="EMBL/GenBank/DDBJ databases">
        <authorList>
            <person name="Keele B.F."/>
        </authorList>
    </citation>
    <scope>NUCLEOTIDE SEQUENCE [LARGE SCALE GENOMIC DNA]</scope>
    <source>
        <strain evidence="4 5">YL28-9</strain>
    </source>
</reference>
<dbReference type="RefSeq" id="WP_107214133.1">
    <property type="nucleotide sequence ID" value="NZ_KZ686268.1"/>
</dbReference>
<protein>
    <submittedName>
        <fullName evidence="4">YafY family transcriptional regulator</fullName>
    </submittedName>
</protein>
<dbReference type="PANTHER" id="PTHR34580">
    <property type="match status" value="1"/>
</dbReference>
<dbReference type="SUPFAM" id="SSF46785">
    <property type="entry name" value="Winged helix' DNA-binding domain"/>
    <property type="match status" value="1"/>
</dbReference>
<feature type="domain" description="HTH deoR-type" evidence="3">
    <location>
        <begin position="3"/>
        <end position="60"/>
    </location>
</feature>
<evidence type="ECO:0000256" key="1">
    <source>
        <dbReference type="ARBA" id="ARBA00023015"/>
    </source>
</evidence>
<dbReference type="InterPro" id="IPR036388">
    <property type="entry name" value="WH-like_DNA-bd_sf"/>
</dbReference>
<name>A0A2T3HNP9_9SPHI</name>
<dbReference type="InterPro" id="IPR001034">
    <property type="entry name" value="DeoR_HTH"/>
</dbReference>
<dbReference type="InterPro" id="IPR013196">
    <property type="entry name" value="HTH_11"/>
</dbReference>
<proteinExistence type="predicted"/>
<dbReference type="PROSITE" id="PS52050">
    <property type="entry name" value="WYL"/>
    <property type="match status" value="1"/>
</dbReference>
<dbReference type="OrthoDB" id="9815009at2"/>
<dbReference type="Pfam" id="PF08279">
    <property type="entry name" value="HTH_11"/>
    <property type="match status" value="1"/>
</dbReference>
<sequence length="229" mass="26874">MNRIDRLFGLLTYLQSRKHTSAEQIAEKFGMSLRTVYRDMRALNEQGVPVAFEPHKGYFIASGYFLPPITFNMEEANALLLVESLVNGFADRSIKKHYGEALSKVKNVLKASQKEVLENMNEHIRLQLPGRYELSFEYLSVLQAAISAKKIIELCYTNRQEEQSTRRCEPIGIIFYAFGWHLIAWCHMRREYRDFSLVRIRAIRTLELDFTRSDHMHINDYMKLLPVNY</sequence>
<keyword evidence="1" id="KW-0805">Transcription regulation</keyword>
<gene>
    <name evidence="4" type="ORF">C7T94_04890</name>
</gene>
<dbReference type="EMBL" id="PYLS01000004">
    <property type="protein sequence ID" value="PST84075.1"/>
    <property type="molecule type" value="Genomic_DNA"/>
</dbReference>
<accession>A0A2T3HNP9</accession>
<dbReference type="AlphaFoldDB" id="A0A2T3HNP9"/>
<dbReference type="GO" id="GO:0003700">
    <property type="term" value="F:DNA-binding transcription factor activity"/>
    <property type="evidence" value="ECO:0007669"/>
    <property type="project" value="InterPro"/>
</dbReference>
<organism evidence="4 5">
    <name type="scientific">Pedobacter yulinensis</name>
    <dbReference type="NCBI Taxonomy" id="2126353"/>
    <lineage>
        <taxon>Bacteria</taxon>
        <taxon>Pseudomonadati</taxon>
        <taxon>Bacteroidota</taxon>
        <taxon>Sphingobacteriia</taxon>
        <taxon>Sphingobacteriales</taxon>
        <taxon>Sphingobacteriaceae</taxon>
        <taxon>Pedobacter</taxon>
    </lineage>
</organism>
<evidence type="ECO:0000256" key="2">
    <source>
        <dbReference type="ARBA" id="ARBA00023163"/>
    </source>
</evidence>
<dbReference type="InterPro" id="IPR051534">
    <property type="entry name" value="CBASS_pafABC_assoc_protein"/>
</dbReference>
<dbReference type="InterPro" id="IPR026881">
    <property type="entry name" value="WYL_dom"/>
</dbReference>
<keyword evidence="5" id="KW-1185">Reference proteome</keyword>
<dbReference type="PROSITE" id="PS51000">
    <property type="entry name" value="HTH_DEOR_2"/>
    <property type="match status" value="1"/>
</dbReference>
<dbReference type="Proteomes" id="UP000240912">
    <property type="component" value="Unassembled WGS sequence"/>
</dbReference>
<dbReference type="InterPro" id="IPR036390">
    <property type="entry name" value="WH_DNA-bd_sf"/>
</dbReference>
<evidence type="ECO:0000313" key="4">
    <source>
        <dbReference type="EMBL" id="PST84075.1"/>
    </source>
</evidence>